<evidence type="ECO:0000256" key="1">
    <source>
        <dbReference type="ARBA" id="ARBA00022723"/>
    </source>
</evidence>
<dbReference type="RefSeq" id="WP_260076073.1">
    <property type="nucleotide sequence ID" value="NZ_JALXUS010000004.1"/>
</dbReference>
<evidence type="ECO:0000313" key="6">
    <source>
        <dbReference type="EMBL" id="MDS0898982.1"/>
    </source>
</evidence>
<sequence length="73" mass="8246">MSDSIAPANDYTALMLARQRAVTRHTMITVSAFICEDCDGPIYEARRKAMMGCWLCADCQTIAELKSRHYRSV</sequence>
<dbReference type="SUPFAM" id="SSF57716">
    <property type="entry name" value="Glucocorticoid receptor-like (DNA-binding domain)"/>
    <property type="match status" value="1"/>
</dbReference>
<dbReference type="Gene3D" id="1.20.120.910">
    <property type="entry name" value="DksA, coiled-coil domain"/>
    <property type="match status" value="1"/>
</dbReference>
<proteinExistence type="predicted"/>
<dbReference type="Pfam" id="PF01258">
    <property type="entry name" value="zf-dskA_traR"/>
    <property type="match status" value="1"/>
</dbReference>
<dbReference type="GO" id="GO:0008270">
    <property type="term" value="F:zinc ion binding"/>
    <property type="evidence" value="ECO:0007669"/>
    <property type="project" value="UniProtKB-KW"/>
</dbReference>
<dbReference type="AlphaFoldDB" id="A0AAE4FF38"/>
<dbReference type="EMBL" id="JAPKIY010000020">
    <property type="protein sequence ID" value="MDS0898982.1"/>
    <property type="molecule type" value="Genomic_DNA"/>
</dbReference>
<feature type="zinc finger region" description="dksA C4-type" evidence="4">
    <location>
        <begin position="35"/>
        <end position="59"/>
    </location>
</feature>
<evidence type="ECO:0000256" key="4">
    <source>
        <dbReference type="PROSITE-ProRule" id="PRU00510"/>
    </source>
</evidence>
<keyword evidence="1" id="KW-0479">Metal-binding</keyword>
<name>A0AAE4FF38_MORMO</name>
<dbReference type="Proteomes" id="UP001182247">
    <property type="component" value="Unassembled WGS sequence"/>
</dbReference>
<gene>
    <name evidence="6" type="ORF">OSC06_13460</name>
</gene>
<feature type="domain" description="Zinc finger DksA/TraR C4-type" evidence="5">
    <location>
        <begin position="34"/>
        <end position="64"/>
    </location>
</feature>
<evidence type="ECO:0000256" key="2">
    <source>
        <dbReference type="ARBA" id="ARBA00022771"/>
    </source>
</evidence>
<dbReference type="GO" id="GO:1900378">
    <property type="term" value="P:positive regulation of secondary metabolite biosynthetic process"/>
    <property type="evidence" value="ECO:0007669"/>
    <property type="project" value="TreeGrafter"/>
</dbReference>
<organism evidence="6 7">
    <name type="scientific">Morganella morganii</name>
    <name type="common">Proteus morganii</name>
    <dbReference type="NCBI Taxonomy" id="582"/>
    <lineage>
        <taxon>Bacteria</taxon>
        <taxon>Pseudomonadati</taxon>
        <taxon>Pseudomonadota</taxon>
        <taxon>Gammaproteobacteria</taxon>
        <taxon>Enterobacterales</taxon>
        <taxon>Morganellaceae</taxon>
        <taxon>Morganella</taxon>
    </lineage>
</organism>
<dbReference type="PANTHER" id="PTHR38777">
    <property type="entry name" value="FELS-2 PROPHAGE PROTEIN"/>
    <property type="match status" value="1"/>
</dbReference>
<comment type="caution">
    <text evidence="6">The sequence shown here is derived from an EMBL/GenBank/DDBJ whole genome shotgun (WGS) entry which is preliminary data.</text>
</comment>
<protein>
    <submittedName>
        <fullName evidence="6">TraR/DksA C4-type zinc finger protein</fullName>
    </submittedName>
</protein>
<reference evidence="6" key="1">
    <citation type="submission" date="2023-02" db="EMBL/GenBank/DDBJ databases">
        <title>Detection, antimicrobial susceptibility and genomic characterization of NDM-producing species of Morganellaceae, Yersiniaceae, and Enterobacteriaceae other than Klebsiella.</title>
        <authorList>
            <person name="Camargo C.H."/>
            <person name="Sacchi C.T."/>
            <person name="Campos K.R."/>
        </authorList>
    </citation>
    <scope>NUCLEOTIDE SEQUENCE</scope>
    <source>
        <strain evidence="6">1189_21</strain>
    </source>
</reference>
<dbReference type="PANTHER" id="PTHR38777:SF1">
    <property type="entry name" value="DNAK SUPPRESSOR PROTEIN"/>
    <property type="match status" value="1"/>
</dbReference>
<evidence type="ECO:0000256" key="3">
    <source>
        <dbReference type="ARBA" id="ARBA00022833"/>
    </source>
</evidence>
<evidence type="ECO:0000259" key="5">
    <source>
        <dbReference type="Pfam" id="PF01258"/>
    </source>
</evidence>
<accession>A0AAE4FF38</accession>
<keyword evidence="3" id="KW-0862">Zinc</keyword>
<dbReference type="PROSITE" id="PS51128">
    <property type="entry name" value="ZF_DKSA_2"/>
    <property type="match status" value="1"/>
</dbReference>
<evidence type="ECO:0000313" key="7">
    <source>
        <dbReference type="Proteomes" id="UP001182247"/>
    </source>
</evidence>
<dbReference type="InterPro" id="IPR000962">
    <property type="entry name" value="Znf_DskA_TraR"/>
</dbReference>
<keyword evidence="2" id="KW-0863">Zinc-finger</keyword>